<feature type="compositionally biased region" description="Low complexity" evidence="6">
    <location>
        <begin position="450"/>
        <end position="462"/>
    </location>
</feature>
<feature type="non-terminal residue" evidence="9">
    <location>
        <position position="1"/>
    </location>
</feature>
<dbReference type="InterPro" id="IPR013655">
    <property type="entry name" value="PAS_fold_3"/>
</dbReference>
<dbReference type="InterPro" id="IPR000014">
    <property type="entry name" value="PAS"/>
</dbReference>
<reference evidence="9" key="1">
    <citation type="journal article" date="2022" name="bioRxiv">
        <title>Sequencing and chromosome-scale assembly of the giantPleurodeles waltlgenome.</title>
        <authorList>
            <person name="Brown T."/>
            <person name="Elewa A."/>
            <person name="Iarovenko S."/>
            <person name="Subramanian E."/>
            <person name="Araus A.J."/>
            <person name="Petzold A."/>
            <person name="Susuki M."/>
            <person name="Suzuki K.-i.T."/>
            <person name="Hayashi T."/>
            <person name="Toyoda A."/>
            <person name="Oliveira C."/>
            <person name="Osipova E."/>
            <person name="Leigh N.D."/>
            <person name="Simon A."/>
            <person name="Yun M.H."/>
        </authorList>
    </citation>
    <scope>NUCLEOTIDE SEQUENCE</scope>
    <source>
        <strain evidence="9">20211129_DDA</strain>
        <tissue evidence="9">Liver</tissue>
    </source>
</reference>
<dbReference type="PANTHER" id="PTHR23043">
    <property type="entry name" value="HYPOXIA-INDUCIBLE FACTOR 1 ALPHA"/>
    <property type="match status" value="1"/>
</dbReference>
<dbReference type="GO" id="GO:0000977">
    <property type="term" value="F:RNA polymerase II transcription regulatory region sequence-specific DNA binding"/>
    <property type="evidence" value="ECO:0007669"/>
    <property type="project" value="TreeGrafter"/>
</dbReference>
<evidence type="ECO:0000313" key="9">
    <source>
        <dbReference type="EMBL" id="KAJ1147317.1"/>
    </source>
</evidence>
<evidence type="ECO:0000256" key="1">
    <source>
        <dbReference type="ARBA" id="ARBA00004123"/>
    </source>
</evidence>
<dbReference type="InterPro" id="IPR035965">
    <property type="entry name" value="PAS-like_dom_sf"/>
</dbReference>
<evidence type="ECO:0000256" key="4">
    <source>
        <dbReference type="ARBA" id="ARBA00023163"/>
    </source>
</evidence>
<sequence length="828" mass="90007">APQRADIRGRGQEGAGSASASGALRADSTALRHALRALQALSDSRRTMTVCCRQCPGAPAERCQRPANRRHPQRSALDRPFRSTKSASKARRDHMNAEIRALRELLPLPGGQRGRLSYLHTMALVCLRMRGRRLSAGASEGLGGSRPPPPGLDPLPALPGFIIALSAQGQLLSITDNVVDYLGYSMVELLAQGDSFFHLIHASEAQEVQRKLREAEGAPGSETSFVCHLQSEKVMRLQHGGDRAVLVRGRFLPSTAPATFLALCTPLELGSEEAWLTHSASFRSQHTLDMRLTEVTDSVFHHLGYQPRQLIGRSWYSLLHPEDLNLGVSRHQELLRGDGSGEVKFAVRMLTEGLTHVWVQVTATRERHGQTIGCINRILSAEEACYLGQDQTCAIRRTTTGSPMEGGQQSRPGVLSAEQSSHPYNRRTLPGTPKRKAASRDQESKRARARQTTSSVSSRASSLEVQKADPCLDTACAFTPPYTPESDTSSLSGLTSSDSPSSDTGPLTAESWDLPSEHSPHMDSRQVLGEHWPPVRTTAAADRLEAMVDPSLAKEDWDLGGSIAFFSPHLRALVPDSLMSPNEEDTLVAEADFYPSSAGEHEGFYPSSAGEHEAFYPSSAGEHEGFYPSSAGEHVAFLSPPEDHGLPGPSPYEVFQEVSAERRVDISRASPPSSGRPQYMDHEWQEISLLASQLRSMAESFSVYSRPAHHGLQERASVGGWRAPKGRHHGEVQDPALDESAISSILMDLCAEVETLSAPVERGGSCTGSLHTPEAFTMEAKCPEGPRLRDARSALEESMTAPSCAPEMYLLKDGLQVEVPHGGEESMF</sequence>
<dbReference type="PROSITE" id="PS50112">
    <property type="entry name" value="PAS"/>
    <property type="match status" value="2"/>
</dbReference>
<organism evidence="9 10">
    <name type="scientific">Pleurodeles waltl</name>
    <name type="common">Iberian ribbed newt</name>
    <dbReference type="NCBI Taxonomy" id="8319"/>
    <lineage>
        <taxon>Eukaryota</taxon>
        <taxon>Metazoa</taxon>
        <taxon>Chordata</taxon>
        <taxon>Craniata</taxon>
        <taxon>Vertebrata</taxon>
        <taxon>Euteleostomi</taxon>
        <taxon>Amphibia</taxon>
        <taxon>Batrachia</taxon>
        <taxon>Caudata</taxon>
        <taxon>Salamandroidea</taxon>
        <taxon>Salamandridae</taxon>
        <taxon>Pleurodelinae</taxon>
        <taxon>Pleurodeles</taxon>
    </lineage>
</organism>
<feature type="region of interest" description="Disordered" evidence="6">
    <location>
        <begin position="57"/>
        <end position="92"/>
    </location>
</feature>
<dbReference type="AlphaFoldDB" id="A0AAV7R6K3"/>
<dbReference type="Proteomes" id="UP001066276">
    <property type="component" value="Chromosome 5"/>
</dbReference>
<evidence type="ECO:0000256" key="2">
    <source>
        <dbReference type="ARBA" id="ARBA00023015"/>
    </source>
</evidence>
<feature type="domain" description="BHLH" evidence="8">
    <location>
        <begin position="79"/>
        <end position="132"/>
    </location>
</feature>
<accession>A0AAV7R6K3</accession>
<feature type="compositionally biased region" description="Polar residues" evidence="6">
    <location>
        <begin position="398"/>
        <end position="423"/>
    </location>
</feature>
<feature type="domain" description="PAS" evidence="7">
    <location>
        <begin position="155"/>
        <end position="215"/>
    </location>
</feature>
<dbReference type="Pfam" id="PF08447">
    <property type="entry name" value="PAS_3"/>
    <property type="match status" value="1"/>
</dbReference>
<protein>
    <submittedName>
        <fullName evidence="9">Uncharacterized protein</fullName>
    </submittedName>
</protein>
<evidence type="ECO:0000259" key="8">
    <source>
        <dbReference type="PROSITE" id="PS50888"/>
    </source>
</evidence>
<dbReference type="InterPro" id="IPR011598">
    <property type="entry name" value="bHLH_dom"/>
</dbReference>
<dbReference type="SMART" id="SM00091">
    <property type="entry name" value="PAS"/>
    <property type="match status" value="2"/>
</dbReference>
<evidence type="ECO:0000313" key="10">
    <source>
        <dbReference type="Proteomes" id="UP001066276"/>
    </source>
</evidence>
<dbReference type="Pfam" id="PF23183">
    <property type="entry name" value="bHLH_NPAS4"/>
    <property type="match status" value="1"/>
</dbReference>
<keyword evidence="10" id="KW-1185">Reference proteome</keyword>
<dbReference type="GO" id="GO:0000981">
    <property type="term" value="F:DNA-binding transcription factor activity, RNA polymerase II-specific"/>
    <property type="evidence" value="ECO:0007669"/>
    <property type="project" value="TreeGrafter"/>
</dbReference>
<feature type="region of interest" description="Disordered" evidence="6">
    <location>
        <begin position="398"/>
        <end position="464"/>
    </location>
</feature>
<keyword evidence="3" id="KW-0238">DNA-binding</keyword>
<dbReference type="SUPFAM" id="SSF55785">
    <property type="entry name" value="PYP-like sensor domain (PAS domain)"/>
    <property type="match status" value="2"/>
</dbReference>
<dbReference type="CDD" id="cd00130">
    <property type="entry name" value="PAS"/>
    <property type="match status" value="2"/>
</dbReference>
<evidence type="ECO:0000256" key="3">
    <source>
        <dbReference type="ARBA" id="ARBA00023125"/>
    </source>
</evidence>
<feature type="compositionally biased region" description="Low complexity" evidence="6">
    <location>
        <begin position="486"/>
        <end position="508"/>
    </location>
</feature>
<keyword evidence="2" id="KW-0805">Transcription regulation</keyword>
<dbReference type="PANTHER" id="PTHR23043:SF37">
    <property type="entry name" value="NPAS4 PROTEIN"/>
    <property type="match status" value="1"/>
</dbReference>
<dbReference type="GO" id="GO:0005634">
    <property type="term" value="C:nucleus"/>
    <property type="evidence" value="ECO:0007669"/>
    <property type="project" value="UniProtKB-SubCell"/>
</dbReference>
<name>A0AAV7R6K3_PLEWA</name>
<keyword evidence="4" id="KW-0804">Transcription</keyword>
<evidence type="ECO:0000256" key="6">
    <source>
        <dbReference type="SAM" id="MobiDB-lite"/>
    </source>
</evidence>
<evidence type="ECO:0000256" key="5">
    <source>
        <dbReference type="ARBA" id="ARBA00023242"/>
    </source>
</evidence>
<feature type="domain" description="PAS" evidence="7">
    <location>
        <begin position="289"/>
        <end position="338"/>
    </location>
</feature>
<gene>
    <name evidence="9" type="ORF">NDU88_000198</name>
</gene>
<comment type="caution">
    <text evidence="9">The sequence shown here is derived from an EMBL/GenBank/DDBJ whole genome shotgun (WGS) entry which is preliminary data.</text>
</comment>
<feature type="region of interest" description="Disordered" evidence="6">
    <location>
        <begin position="482"/>
        <end position="531"/>
    </location>
</feature>
<dbReference type="InterPro" id="IPR056192">
    <property type="entry name" value="bHLH_NPAS4"/>
</dbReference>
<dbReference type="Gene3D" id="3.30.450.20">
    <property type="entry name" value="PAS domain"/>
    <property type="match status" value="2"/>
</dbReference>
<evidence type="ECO:0000259" key="7">
    <source>
        <dbReference type="PROSITE" id="PS50112"/>
    </source>
</evidence>
<feature type="region of interest" description="Disordered" evidence="6">
    <location>
        <begin position="1"/>
        <end position="23"/>
    </location>
</feature>
<dbReference type="PROSITE" id="PS50888">
    <property type="entry name" value="BHLH"/>
    <property type="match status" value="1"/>
</dbReference>
<dbReference type="EMBL" id="JANPWB010000009">
    <property type="protein sequence ID" value="KAJ1147317.1"/>
    <property type="molecule type" value="Genomic_DNA"/>
</dbReference>
<keyword evidence="5" id="KW-0539">Nucleus</keyword>
<feature type="compositionally biased region" description="Basic and acidic residues" evidence="6">
    <location>
        <begin position="515"/>
        <end position="524"/>
    </location>
</feature>
<dbReference type="GO" id="GO:0046983">
    <property type="term" value="F:protein dimerization activity"/>
    <property type="evidence" value="ECO:0007669"/>
    <property type="project" value="InterPro"/>
</dbReference>
<proteinExistence type="predicted"/>
<feature type="compositionally biased region" description="Basic and acidic residues" evidence="6">
    <location>
        <begin position="1"/>
        <end position="11"/>
    </location>
</feature>
<comment type="subcellular location">
    <subcellularLocation>
        <location evidence="1">Nucleus</location>
    </subcellularLocation>
</comment>